<evidence type="ECO:0000313" key="2">
    <source>
        <dbReference type="Proteomes" id="UP001365619"/>
    </source>
</evidence>
<gene>
    <name evidence="1" type="ORF">WBS43_25055</name>
</gene>
<reference evidence="1 2" key="1">
    <citation type="submission" date="2024-03" db="EMBL/GenBank/DDBJ databases">
        <title>A Rare Waterborne Outbreak of Bacillus cereus in China: Epidemiologic Survey, Genomic Insights and Virulence Characteristics.</title>
        <authorList>
            <person name="Wang S."/>
        </authorList>
    </citation>
    <scope>NUCLEOTIDE SEQUENCE [LARGE SCALE GENOMIC DNA]</scope>
    <source>
        <strain evidence="1 2">BC008</strain>
    </source>
</reference>
<accession>A0ABU8I093</accession>
<protein>
    <submittedName>
        <fullName evidence="1">Uncharacterized protein</fullName>
    </submittedName>
</protein>
<keyword evidence="2" id="KW-1185">Reference proteome</keyword>
<dbReference type="Proteomes" id="UP001365619">
    <property type="component" value="Unassembled WGS sequence"/>
</dbReference>
<sequence>MEASVLIPIKKFKILSKNFRRVSGDLLNSSDIHETMRLAKKFVTYIESEPIIYDFIRKCHTQDYNLEEMIGLKTYGSKYDIPIDNNEEISFIYQLLKYATVHLNDYHELTFGYAFYKGAKFSDQVREFNYQVVRLLVNHITDYLEEMAIELGIDEKPNAKVLIQGNVGQFNYAEQGNIEANQINNQDEGKELKKIAQELMELLRGASMENKDVQEDAIDFVGEVVQNIEEGHEPKPSLLRRTTNALTEINSTVEGGSQLAIKIGQFVNLVSSWIS</sequence>
<name>A0ABU8I093_9BACI</name>
<dbReference type="EMBL" id="JBBAGW010000014">
    <property type="protein sequence ID" value="MEI5931965.1"/>
    <property type="molecule type" value="Genomic_DNA"/>
</dbReference>
<organism evidence="1 2">
    <name type="scientific">Bacillus luti</name>
    <dbReference type="NCBI Taxonomy" id="2026191"/>
    <lineage>
        <taxon>Bacteria</taxon>
        <taxon>Bacillati</taxon>
        <taxon>Bacillota</taxon>
        <taxon>Bacilli</taxon>
        <taxon>Bacillales</taxon>
        <taxon>Bacillaceae</taxon>
        <taxon>Bacillus</taxon>
        <taxon>Bacillus cereus group</taxon>
    </lineage>
</organism>
<comment type="caution">
    <text evidence="1">The sequence shown here is derived from an EMBL/GenBank/DDBJ whole genome shotgun (WGS) entry which is preliminary data.</text>
</comment>
<evidence type="ECO:0000313" key="1">
    <source>
        <dbReference type="EMBL" id="MEI5931965.1"/>
    </source>
</evidence>
<proteinExistence type="predicted"/>